<gene>
    <name evidence="1" type="ORF">EYF80_045705</name>
</gene>
<evidence type="ECO:0000313" key="2">
    <source>
        <dbReference type="Proteomes" id="UP000314294"/>
    </source>
</evidence>
<dbReference type="Proteomes" id="UP000314294">
    <property type="component" value="Unassembled WGS sequence"/>
</dbReference>
<dbReference type="EMBL" id="SRLO01000923">
    <property type="protein sequence ID" value="TNN44117.1"/>
    <property type="molecule type" value="Genomic_DNA"/>
</dbReference>
<sequence>MKLTEWTVLFRVFRVFRSSRSRMVARYLTFTLETYMALPASELTADLTADRCALPAARLGSRSEPFSRSMSFCLYASRSGTNKKSPVSVDWHYMTLCNHCQKAS</sequence>
<comment type="caution">
    <text evidence="1">The sequence shown here is derived from an EMBL/GenBank/DDBJ whole genome shotgun (WGS) entry which is preliminary data.</text>
</comment>
<evidence type="ECO:0000313" key="1">
    <source>
        <dbReference type="EMBL" id="TNN44117.1"/>
    </source>
</evidence>
<protein>
    <submittedName>
        <fullName evidence="1">Uncharacterized protein</fullName>
    </submittedName>
</protein>
<accession>A0A4Z2FSA1</accession>
<proteinExistence type="predicted"/>
<organism evidence="1 2">
    <name type="scientific">Liparis tanakae</name>
    <name type="common">Tanaka's snailfish</name>
    <dbReference type="NCBI Taxonomy" id="230148"/>
    <lineage>
        <taxon>Eukaryota</taxon>
        <taxon>Metazoa</taxon>
        <taxon>Chordata</taxon>
        <taxon>Craniata</taxon>
        <taxon>Vertebrata</taxon>
        <taxon>Euteleostomi</taxon>
        <taxon>Actinopterygii</taxon>
        <taxon>Neopterygii</taxon>
        <taxon>Teleostei</taxon>
        <taxon>Neoteleostei</taxon>
        <taxon>Acanthomorphata</taxon>
        <taxon>Eupercaria</taxon>
        <taxon>Perciformes</taxon>
        <taxon>Cottioidei</taxon>
        <taxon>Cottales</taxon>
        <taxon>Liparidae</taxon>
        <taxon>Liparis</taxon>
    </lineage>
</organism>
<name>A0A4Z2FSA1_9TELE</name>
<dbReference type="AlphaFoldDB" id="A0A4Z2FSA1"/>
<reference evidence="1 2" key="1">
    <citation type="submission" date="2019-03" db="EMBL/GenBank/DDBJ databases">
        <title>First draft genome of Liparis tanakae, snailfish: a comprehensive survey of snailfish specific genes.</title>
        <authorList>
            <person name="Kim W."/>
            <person name="Song I."/>
            <person name="Jeong J.-H."/>
            <person name="Kim D."/>
            <person name="Kim S."/>
            <person name="Ryu S."/>
            <person name="Song J.Y."/>
            <person name="Lee S.K."/>
        </authorList>
    </citation>
    <scope>NUCLEOTIDE SEQUENCE [LARGE SCALE GENOMIC DNA]</scope>
    <source>
        <tissue evidence="1">Muscle</tissue>
    </source>
</reference>
<keyword evidence="2" id="KW-1185">Reference proteome</keyword>